<dbReference type="InterPro" id="IPR028082">
    <property type="entry name" value="Peripla_BP_I"/>
</dbReference>
<name>A0A078MRQ6_9MICC</name>
<dbReference type="PANTHER" id="PTHR30146">
    <property type="entry name" value="LACI-RELATED TRANSCRIPTIONAL REPRESSOR"/>
    <property type="match status" value="1"/>
</dbReference>
<proteinExistence type="predicted"/>
<accession>A0A078MRQ6</accession>
<dbReference type="GO" id="GO:0003700">
    <property type="term" value="F:DNA-binding transcription factor activity"/>
    <property type="evidence" value="ECO:0007669"/>
    <property type="project" value="TreeGrafter"/>
</dbReference>
<dbReference type="PATRIC" id="fig|1461584.3.peg.3244"/>
<dbReference type="AlphaFoldDB" id="A0A078MRQ6"/>
<evidence type="ECO:0000256" key="2">
    <source>
        <dbReference type="ARBA" id="ARBA00023125"/>
    </source>
</evidence>
<dbReference type="PANTHER" id="PTHR30146:SF153">
    <property type="entry name" value="LACTOSE OPERON REPRESSOR"/>
    <property type="match status" value="1"/>
</dbReference>
<dbReference type="SUPFAM" id="SSF47413">
    <property type="entry name" value="lambda repressor-like DNA-binding domains"/>
    <property type="match status" value="1"/>
</dbReference>
<evidence type="ECO:0000256" key="3">
    <source>
        <dbReference type="ARBA" id="ARBA00023163"/>
    </source>
</evidence>
<dbReference type="SUPFAM" id="SSF53822">
    <property type="entry name" value="Periplasmic binding protein-like I"/>
    <property type="match status" value="1"/>
</dbReference>
<dbReference type="PROSITE" id="PS50932">
    <property type="entry name" value="HTH_LACI_2"/>
    <property type="match status" value="1"/>
</dbReference>
<feature type="domain" description="HTH lacI-type" evidence="4">
    <location>
        <begin position="10"/>
        <end position="64"/>
    </location>
</feature>
<dbReference type="Pfam" id="PF00356">
    <property type="entry name" value="LacI"/>
    <property type="match status" value="1"/>
</dbReference>
<evidence type="ECO:0000256" key="1">
    <source>
        <dbReference type="ARBA" id="ARBA00023015"/>
    </source>
</evidence>
<dbReference type="InterPro" id="IPR010982">
    <property type="entry name" value="Lambda_DNA-bd_dom_sf"/>
</dbReference>
<keyword evidence="2" id="KW-0238">DNA-binding</keyword>
<sequence>MSKTEAGSKATLASVATLAGVSISTVSKVINDREDVAPGTRRKVREALRQSGYRPPGQRQASTAPALPVLIDVAVDSVTTAYYAEVMEGILECAQTQGAEIILSMTGGARASVAERAGKMQASGRRGLLLVTSRWSPAEIREMKGRGIAVVVIDPINPPGRGVTSVGATNWAGGKAATEHLLGLGHTRVAFIGGPQSAECSQDREHGYVAALLERGIPVREDYILAGGFDPETGRRSLDRLLALDTPPQAIFAASDSIALGVLAEAHARGIPVPDDLSVVGFDGTYISEQTSPQLTTVAQPLRDMGCTAVRALLREMDGQRPDSARVELATQLLVRSSTAPAR</sequence>
<reference evidence="5" key="1">
    <citation type="submission" date="2014-07" db="EMBL/GenBank/DDBJ databases">
        <authorList>
            <person name="Urmite Genomes Urmite Genomes"/>
        </authorList>
    </citation>
    <scope>NUCLEOTIDE SEQUENCE</scope>
    <source>
        <strain evidence="5">11W110_air</strain>
    </source>
</reference>
<dbReference type="Pfam" id="PF13377">
    <property type="entry name" value="Peripla_BP_3"/>
    <property type="match status" value="1"/>
</dbReference>
<dbReference type="Gene3D" id="1.10.260.40">
    <property type="entry name" value="lambda repressor-like DNA-binding domains"/>
    <property type="match status" value="1"/>
</dbReference>
<dbReference type="InterPro" id="IPR046335">
    <property type="entry name" value="LacI/GalR-like_sensor"/>
</dbReference>
<dbReference type="GO" id="GO:0000976">
    <property type="term" value="F:transcription cis-regulatory region binding"/>
    <property type="evidence" value="ECO:0007669"/>
    <property type="project" value="TreeGrafter"/>
</dbReference>
<gene>
    <name evidence="5" type="primary">ccpA_2</name>
    <name evidence="5" type="ORF">BN1051_03276</name>
</gene>
<dbReference type="CDD" id="cd01392">
    <property type="entry name" value="HTH_LacI"/>
    <property type="match status" value="1"/>
</dbReference>
<dbReference type="EMBL" id="LN483072">
    <property type="protein sequence ID" value="CEA09898.1"/>
    <property type="molecule type" value="Genomic_DNA"/>
</dbReference>
<protein>
    <submittedName>
        <fullName evidence="5">Catabolite control protein A</fullName>
    </submittedName>
</protein>
<dbReference type="InterPro" id="IPR000843">
    <property type="entry name" value="HTH_LacI"/>
</dbReference>
<evidence type="ECO:0000313" key="5">
    <source>
        <dbReference type="EMBL" id="CEA09898.1"/>
    </source>
</evidence>
<organism evidence="5">
    <name type="scientific">Arthrobacter saudimassiliensis</name>
    <dbReference type="NCBI Taxonomy" id="1461584"/>
    <lineage>
        <taxon>Bacteria</taxon>
        <taxon>Bacillati</taxon>
        <taxon>Actinomycetota</taxon>
        <taxon>Actinomycetes</taxon>
        <taxon>Micrococcales</taxon>
        <taxon>Micrococcaceae</taxon>
        <taxon>Arthrobacter</taxon>
    </lineage>
</organism>
<dbReference type="Gene3D" id="3.40.50.2300">
    <property type="match status" value="2"/>
</dbReference>
<keyword evidence="1" id="KW-0805">Transcription regulation</keyword>
<evidence type="ECO:0000259" key="4">
    <source>
        <dbReference type="PROSITE" id="PS50932"/>
    </source>
</evidence>
<dbReference type="SMART" id="SM00354">
    <property type="entry name" value="HTH_LACI"/>
    <property type="match status" value="1"/>
</dbReference>
<keyword evidence="3" id="KW-0804">Transcription</keyword>